<dbReference type="InterPro" id="IPR004358">
    <property type="entry name" value="Sig_transdc_His_kin-like_C"/>
</dbReference>
<dbReference type="Pfam" id="PF13185">
    <property type="entry name" value="GAF_2"/>
    <property type="match status" value="1"/>
</dbReference>
<dbReference type="SUPFAM" id="SSF55874">
    <property type="entry name" value="ATPase domain of HSP90 chaperone/DNA topoisomerase II/histidine kinase"/>
    <property type="match status" value="1"/>
</dbReference>
<dbReference type="InterPro" id="IPR035965">
    <property type="entry name" value="PAS-like_dom_sf"/>
</dbReference>
<dbReference type="SUPFAM" id="SSF55785">
    <property type="entry name" value="PYP-like sensor domain (PAS domain)"/>
    <property type="match status" value="1"/>
</dbReference>
<comment type="catalytic activity">
    <reaction evidence="1">
        <text>ATP + protein L-histidine = ADP + protein N-phospho-L-histidine.</text>
        <dbReference type="EC" id="2.7.13.3"/>
    </reaction>
</comment>
<keyword evidence="8" id="KW-0902">Two-component regulatory system</keyword>
<dbReference type="Gene3D" id="3.30.565.10">
    <property type="entry name" value="Histidine kinase-like ATPase, C-terminal domain"/>
    <property type="match status" value="1"/>
</dbReference>
<evidence type="ECO:0000256" key="1">
    <source>
        <dbReference type="ARBA" id="ARBA00000085"/>
    </source>
</evidence>
<evidence type="ECO:0000256" key="7">
    <source>
        <dbReference type="ARBA" id="ARBA00022840"/>
    </source>
</evidence>
<dbReference type="SMART" id="SM00065">
    <property type="entry name" value="GAF"/>
    <property type="match status" value="2"/>
</dbReference>
<keyword evidence="4" id="KW-0808">Transferase</keyword>
<dbReference type="CDD" id="cd00082">
    <property type="entry name" value="HisKA"/>
    <property type="match status" value="1"/>
</dbReference>
<dbReference type="PANTHER" id="PTHR43065:SF46">
    <property type="entry name" value="C4-DICARBOXYLATE TRANSPORT SENSOR PROTEIN DCTB"/>
    <property type="match status" value="1"/>
</dbReference>
<keyword evidence="6" id="KW-0418">Kinase</keyword>
<dbReference type="PROSITE" id="PS50109">
    <property type="entry name" value="HIS_KIN"/>
    <property type="match status" value="1"/>
</dbReference>
<organism evidence="14 15">
    <name type="scientific">Flaviflagellibacter deserti</name>
    <dbReference type="NCBI Taxonomy" id="2267266"/>
    <lineage>
        <taxon>Bacteria</taxon>
        <taxon>Pseudomonadati</taxon>
        <taxon>Pseudomonadota</taxon>
        <taxon>Alphaproteobacteria</taxon>
        <taxon>Hyphomicrobiales</taxon>
        <taxon>Flaviflagellibacter</taxon>
    </lineage>
</organism>
<dbReference type="Gene3D" id="3.40.50.2300">
    <property type="match status" value="1"/>
</dbReference>
<dbReference type="InterPro" id="IPR000014">
    <property type="entry name" value="PAS"/>
</dbReference>
<feature type="domain" description="Response regulatory" evidence="11">
    <location>
        <begin position="785"/>
        <end position="900"/>
    </location>
</feature>
<dbReference type="NCBIfam" id="TIGR00229">
    <property type="entry name" value="sensory_box"/>
    <property type="match status" value="1"/>
</dbReference>
<evidence type="ECO:0000256" key="5">
    <source>
        <dbReference type="ARBA" id="ARBA00022741"/>
    </source>
</evidence>
<dbReference type="CDD" id="cd16919">
    <property type="entry name" value="HATPase_CckA-like"/>
    <property type="match status" value="1"/>
</dbReference>
<dbReference type="SMART" id="SM00387">
    <property type="entry name" value="HATPase_c"/>
    <property type="match status" value="1"/>
</dbReference>
<dbReference type="Proteomes" id="UP001595796">
    <property type="component" value="Unassembled WGS sequence"/>
</dbReference>
<dbReference type="PRINTS" id="PR00344">
    <property type="entry name" value="BCTRLSENSOR"/>
</dbReference>
<keyword evidence="3 9" id="KW-0597">Phosphoprotein</keyword>
<dbReference type="CDD" id="cd18161">
    <property type="entry name" value="REC_hyHK_blue-like"/>
    <property type="match status" value="1"/>
</dbReference>
<keyword evidence="7" id="KW-0067">ATP-binding</keyword>
<gene>
    <name evidence="14" type="ORF">ACFPFW_04455</name>
</gene>
<dbReference type="Pfam" id="PF02518">
    <property type="entry name" value="HATPase_c"/>
    <property type="match status" value="1"/>
</dbReference>
<evidence type="ECO:0000313" key="15">
    <source>
        <dbReference type="Proteomes" id="UP001595796"/>
    </source>
</evidence>
<dbReference type="RefSeq" id="WP_114957126.1">
    <property type="nucleotide sequence ID" value="NZ_JBHSJF010000004.1"/>
</dbReference>
<dbReference type="PROSITE" id="PS50113">
    <property type="entry name" value="PAC"/>
    <property type="match status" value="1"/>
</dbReference>
<dbReference type="InterPro" id="IPR036097">
    <property type="entry name" value="HisK_dim/P_sf"/>
</dbReference>
<protein>
    <recommendedName>
        <fullName evidence="2">histidine kinase</fullName>
        <ecNumber evidence="2">2.7.13.3</ecNumber>
    </recommendedName>
</protein>
<dbReference type="InterPro" id="IPR003594">
    <property type="entry name" value="HATPase_dom"/>
</dbReference>
<evidence type="ECO:0000259" key="10">
    <source>
        <dbReference type="PROSITE" id="PS50109"/>
    </source>
</evidence>
<evidence type="ECO:0000256" key="8">
    <source>
        <dbReference type="ARBA" id="ARBA00023012"/>
    </source>
</evidence>
<keyword evidence="5" id="KW-0547">Nucleotide-binding</keyword>
<dbReference type="InterPro" id="IPR003661">
    <property type="entry name" value="HisK_dim/P_dom"/>
</dbReference>
<dbReference type="PROSITE" id="PS50110">
    <property type="entry name" value="RESPONSE_REGULATORY"/>
    <property type="match status" value="1"/>
</dbReference>
<dbReference type="Pfam" id="PF00989">
    <property type="entry name" value="PAS"/>
    <property type="match status" value="1"/>
</dbReference>
<evidence type="ECO:0000313" key="14">
    <source>
        <dbReference type="EMBL" id="MFC5067265.1"/>
    </source>
</evidence>
<accession>A0ABV9YWW5</accession>
<dbReference type="InterPro" id="IPR000700">
    <property type="entry name" value="PAS-assoc_C"/>
</dbReference>
<dbReference type="Gene3D" id="3.30.450.20">
    <property type="entry name" value="PAS domain"/>
    <property type="match status" value="1"/>
</dbReference>
<feature type="modified residue" description="4-aspartylphosphate" evidence="9">
    <location>
        <position position="835"/>
    </location>
</feature>
<dbReference type="InterPro" id="IPR001789">
    <property type="entry name" value="Sig_transdc_resp-reg_receiver"/>
</dbReference>
<dbReference type="SMART" id="SM00388">
    <property type="entry name" value="HisKA"/>
    <property type="match status" value="1"/>
</dbReference>
<evidence type="ECO:0000259" key="12">
    <source>
        <dbReference type="PROSITE" id="PS50112"/>
    </source>
</evidence>
<keyword evidence="15" id="KW-1185">Reference proteome</keyword>
<dbReference type="EC" id="2.7.13.3" evidence="2"/>
<evidence type="ECO:0000256" key="4">
    <source>
        <dbReference type="ARBA" id="ARBA00022679"/>
    </source>
</evidence>
<dbReference type="InterPro" id="IPR003018">
    <property type="entry name" value="GAF"/>
</dbReference>
<feature type="domain" description="PAC" evidence="13">
    <location>
        <begin position="265"/>
        <end position="317"/>
    </location>
</feature>
<dbReference type="InterPro" id="IPR036890">
    <property type="entry name" value="HATPase_C_sf"/>
</dbReference>
<comment type="caution">
    <text evidence="14">The sequence shown here is derived from an EMBL/GenBank/DDBJ whole genome shotgun (WGS) entry which is preliminary data.</text>
</comment>
<dbReference type="Pfam" id="PF00512">
    <property type="entry name" value="HisKA"/>
    <property type="match status" value="1"/>
</dbReference>
<evidence type="ECO:0000259" key="11">
    <source>
        <dbReference type="PROSITE" id="PS50110"/>
    </source>
</evidence>
<dbReference type="SUPFAM" id="SSF52172">
    <property type="entry name" value="CheY-like"/>
    <property type="match status" value="1"/>
</dbReference>
<feature type="domain" description="PAS" evidence="12">
    <location>
        <begin position="187"/>
        <end position="244"/>
    </location>
</feature>
<evidence type="ECO:0000256" key="3">
    <source>
        <dbReference type="ARBA" id="ARBA00022553"/>
    </source>
</evidence>
<evidence type="ECO:0000259" key="13">
    <source>
        <dbReference type="PROSITE" id="PS50113"/>
    </source>
</evidence>
<evidence type="ECO:0000256" key="2">
    <source>
        <dbReference type="ARBA" id="ARBA00012438"/>
    </source>
</evidence>
<dbReference type="CDD" id="cd00130">
    <property type="entry name" value="PAS"/>
    <property type="match status" value="1"/>
</dbReference>
<name>A0ABV9YWW5_9HYPH</name>
<dbReference type="InterPro" id="IPR013767">
    <property type="entry name" value="PAS_fold"/>
</dbReference>
<dbReference type="SUPFAM" id="SSF47384">
    <property type="entry name" value="Homodimeric domain of signal transducing histidine kinase"/>
    <property type="match status" value="1"/>
</dbReference>
<dbReference type="PROSITE" id="PS50112">
    <property type="entry name" value="PAS"/>
    <property type="match status" value="1"/>
</dbReference>
<proteinExistence type="predicted"/>
<feature type="domain" description="Histidine kinase" evidence="10">
    <location>
        <begin position="538"/>
        <end position="762"/>
    </location>
</feature>
<dbReference type="SMART" id="SM00091">
    <property type="entry name" value="PAS"/>
    <property type="match status" value="1"/>
</dbReference>
<dbReference type="Gene3D" id="1.10.287.130">
    <property type="match status" value="1"/>
</dbReference>
<reference evidence="15" key="1">
    <citation type="journal article" date="2019" name="Int. J. Syst. Evol. Microbiol.">
        <title>The Global Catalogue of Microorganisms (GCM) 10K type strain sequencing project: providing services to taxonomists for standard genome sequencing and annotation.</title>
        <authorList>
            <consortium name="The Broad Institute Genomics Platform"/>
            <consortium name="The Broad Institute Genome Sequencing Center for Infectious Disease"/>
            <person name="Wu L."/>
            <person name="Ma J."/>
        </authorList>
    </citation>
    <scope>NUCLEOTIDE SEQUENCE [LARGE SCALE GENOMIC DNA]</scope>
    <source>
        <strain evidence="15">CGMCC 1.16444</strain>
    </source>
</reference>
<dbReference type="Pfam" id="PF01590">
    <property type="entry name" value="GAF"/>
    <property type="match status" value="1"/>
</dbReference>
<dbReference type="SUPFAM" id="SSF55781">
    <property type="entry name" value="GAF domain-like"/>
    <property type="match status" value="2"/>
</dbReference>
<dbReference type="InterPro" id="IPR029016">
    <property type="entry name" value="GAF-like_dom_sf"/>
</dbReference>
<dbReference type="InterPro" id="IPR011006">
    <property type="entry name" value="CheY-like_superfamily"/>
</dbReference>
<dbReference type="Pfam" id="PF00072">
    <property type="entry name" value="Response_reg"/>
    <property type="match status" value="1"/>
</dbReference>
<evidence type="ECO:0000256" key="6">
    <source>
        <dbReference type="ARBA" id="ARBA00022777"/>
    </source>
</evidence>
<dbReference type="InterPro" id="IPR005467">
    <property type="entry name" value="His_kinase_dom"/>
</dbReference>
<dbReference type="Gene3D" id="3.30.450.40">
    <property type="match status" value="2"/>
</dbReference>
<evidence type="ECO:0000256" key="9">
    <source>
        <dbReference type="PROSITE-ProRule" id="PRU00169"/>
    </source>
</evidence>
<sequence>MSDTHDAAEEDRLAALRSYDILDTPADGAFDRIASLAARLLRVPIAIVSLVDHDRIWFKAKHGLDVEQIDREPGLCASAIMGDEPYVVTDARTDPRSLANPLVAGDFGLRFYAAAPLKTTHGHRLGTLCVIDREPREIGPDETVMLEELAALVMEHMQLRLQARQVAVEARDLAELGKEQRGRLKEAERRLAAVLDNASVSIFVMDDRQHCSYMNAAAERLTGYTLVETQGRPLHDVIHHQHPDGSPFPLEDCPIDRAFPEHRNMSGEEVFVHKAGHFYPVAYTASPIEDEASRTIGTIIEARDISAEKAAQEALRATVADLATERQALEILNETGSRIAAELDLSRVVQLVVDAGVTLSGAKFGAFFYNVETDQGERLLLYSLSGAEISDFERFGMPRATPIFAPTFKGEGIIRSDDVTADPRYGKNAPHSGMPEGHLPVRSYLAVPVVSRSGEVIGGLFFGHPEPNIFDERAERVMSGLAGQAAIAIDNARLFQAAERAQSLLEQRVEERTQELATANEALRQAQKMEAVGQLTGGIAHDFNNMLAVILGSLELLGRRLSPEDPRLARYLGAARDGAQRAATLTQRLLAFSRQQPLAPENVNANKLVAGMSDLLRHSLGASIKLETVLAAGLWPTHVDPNQLESAILNLAVNARDAMPGGGKLTIETQCCHLDEKYVSNHIGLEAGQYVMIAVSDIGSGMPPEVIAKAFDPFFTTKEVGKGTGLGLSQVYGFVKQSGGHIAIYSEPGAGTTVKLYLPRLMAPAELSKSEGQAPDVPLGDEAEVILVVEDEEAVRRYTVEALNELGYQVIEVESATKALRILETRADIVLLFTDIVMPDVNGRELADEARRRRPHLKVLFTTGYTRNAVVHNGVLDADVNLIGKPFTIDQLAHKVRSVLESRA</sequence>
<dbReference type="SMART" id="SM00448">
    <property type="entry name" value="REC"/>
    <property type="match status" value="1"/>
</dbReference>
<dbReference type="EMBL" id="JBHSJF010000004">
    <property type="protein sequence ID" value="MFC5067265.1"/>
    <property type="molecule type" value="Genomic_DNA"/>
</dbReference>
<dbReference type="PANTHER" id="PTHR43065">
    <property type="entry name" value="SENSOR HISTIDINE KINASE"/>
    <property type="match status" value="1"/>
</dbReference>